<evidence type="ECO:0000256" key="1">
    <source>
        <dbReference type="ARBA" id="ARBA00010476"/>
    </source>
</evidence>
<proteinExistence type="inferred from homology"/>
<dbReference type="InterPro" id="IPR036386">
    <property type="entry name" value="HscB_C_sf"/>
</dbReference>
<keyword evidence="6" id="KW-1185">Reference proteome</keyword>
<dbReference type="PANTHER" id="PTHR14021:SF15">
    <property type="entry name" value="IRON-SULFUR CLUSTER CO-CHAPERONE PROTEIN HSCB"/>
    <property type="match status" value="1"/>
</dbReference>
<accession>A0A0C2IS93</accession>
<sequence>MPRFAALPALGRAPLCAQCARAARRSTAPKAAAAAAAERPPTFTSTSRAMTTARRSFASAQARTSLQQSRWLSLSPRLSAAARGPPATDPDAASSSSPSAASPSTPPSFYALFPKTFPRGAPPAGPFAVDVRALRTEFLRLQAAAHPDFHHAAGGAADTSVSGAADAADASDTSETRTQTGTQSGTGHSSARARAEALSSLINEAYRTLASPLLRAQYLLRQRFDVDLANDESTLTGDRGNGSGSGSGSGGGKDMDLLMAVLEVREEIEQAQAEADLEPVRAANDARMRASEAVLAAAFAADDAAAAQREAVRLRYWVNIDDALRNWERGKDIVLEH</sequence>
<evidence type="ECO:0000313" key="5">
    <source>
        <dbReference type="EMBL" id="KIH89720.1"/>
    </source>
</evidence>
<dbReference type="InterPro" id="IPR004640">
    <property type="entry name" value="HscB"/>
</dbReference>
<dbReference type="GO" id="GO:0051087">
    <property type="term" value="F:protein-folding chaperone binding"/>
    <property type="evidence" value="ECO:0007669"/>
    <property type="project" value="InterPro"/>
</dbReference>
<feature type="region of interest" description="Disordered" evidence="3">
    <location>
        <begin position="154"/>
        <end position="192"/>
    </location>
</feature>
<dbReference type="EMBL" id="AWTV01000009">
    <property type="protein sequence ID" value="KIH89720.1"/>
    <property type="molecule type" value="Genomic_DNA"/>
</dbReference>
<evidence type="ECO:0000259" key="4">
    <source>
        <dbReference type="Pfam" id="PF07743"/>
    </source>
</evidence>
<feature type="region of interest" description="Disordered" evidence="3">
    <location>
        <begin position="30"/>
        <end position="49"/>
    </location>
</feature>
<feature type="domain" description="Co-chaperone HscB C-terminal oligomerisation" evidence="4">
    <location>
        <begin position="253"/>
        <end position="324"/>
    </location>
</feature>
<dbReference type="GO" id="GO:0005739">
    <property type="term" value="C:mitochondrion"/>
    <property type="evidence" value="ECO:0007669"/>
    <property type="project" value="TreeGrafter"/>
</dbReference>
<organism evidence="5 6">
    <name type="scientific">Sporothrix brasiliensis 5110</name>
    <dbReference type="NCBI Taxonomy" id="1398154"/>
    <lineage>
        <taxon>Eukaryota</taxon>
        <taxon>Fungi</taxon>
        <taxon>Dikarya</taxon>
        <taxon>Ascomycota</taxon>
        <taxon>Pezizomycotina</taxon>
        <taxon>Sordariomycetes</taxon>
        <taxon>Sordariomycetidae</taxon>
        <taxon>Ophiostomatales</taxon>
        <taxon>Ophiostomataceae</taxon>
        <taxon>Sporothrix</taxon>
    </lineage>
</organism>
<evidence type="ECO:0000313" key="6">
    <source>
        <dbReference type="Proteomes" id="UP000031575"/>
    </source>
</evidence>
<evidence type="ECO:0000256" key="2">
    <source>
        <dbReference type="ARBA" id="ARBA00023186"/>
    </source>
</evidence>
<dbReference type="HOGENOM" id="CLU_068529_1_0_1"/>
<feature type="compositionally biased region" description="Gly residues" evidence="3">
    <location>
        <begin position="239"/>
        <end position="252"/>
    </location>
</feature>
<dbReference type="OrthoDB" id="448954at2759"/>
<comment type="similarity">
    <text evidence="1">Belongs to the HscB family.</text>
</comment>
<reference evidence="5 6" key="1">
    <citation type="journal article" date="2014" name="BMC Genomics">
        <title>Comparative genomics of the major fungal agents of human and animal Sporotrichosis: Sporothrix schenckii and Sporothrix brasiliensis.</title>
        <authorList>
            <person name="Teixeira M.M."/>
            <person name="de Almeida L.G."/>
            <person name="Kubitschek-Barreira P."/>
            <person name="Alves F.L."/>
            <person name="Kioshima E.S."/>
            <person name="Abadio A.K."/>
            <person name="Fernandes L."/>
            <person name="Derengowski L.S."/>
            <person name="Ferreira K.S."/>
            <person name="Souza R.C."/>
            <person name="Ruiz J.C."/>
            <person name="de Andrade N.C."/>
            <person name="Paes H.C."/>
            <person name="Nicola A.M."/>
            <person name="Albuquerque P."/>
            <person name="Gerber A.L."/>
            <person name="Martins V.P."/>
            <person name="Peconick L.D."/>
            <person name="Neto A.V."/>
            <person name="Chaucanez C.B."/>
            <person name="Silva P.A."/>
            <person name="Cunha O.L."/>
            <person name="de Oliveira F.F."/>
            <person name="dos Santos T.C."/>
            <person name="Barros A.L."/>
            <person name="Soares M.A."/>
            <person name="de Oliveira L.M."/>
            <person name="Marini M.M."/>
            <person name="Villalobos-Duno H."/>
            <person name="Cunha M.M."/>
            <person name="de Hoog S."/>
            <person name="da Silveira J.F."/>
            <person name="Henrissat B."/>
            <person name="Nino-Vega G.A."/>
            <person name="Cisalpino P.S."/>
            <person name="Mora-Montes H.M."/>
            <person name="Almeida S.R."/>
            <person name="Stajich J.E."/>
            <person name="Lopes-Bezerra L.M."/>
            <person name="Vasconcelos A.T."/>
            <person name="Felipe M.S."/>
        </authorList>
    </citation>
    <scope>NUCLEOTIDE SEQUENCE [LARGE SCALE GENOMIC DNA]</scope>
    <source>
        <strain evidence="5 6">5110</strain>
    </source>
</reference>
<feature type="region of interest" description="Disordered" evidence="3">
    <location>
        <begin position="78"/>
        <end position="105"/>
    </location>
</feature>
<dbReference type="GO" id="GO:0001671">
    <property type="term" value="F:ATPase activator activity"/>
    <property type="evidence" value="ECO:0007669"/>
    <property type="project" value="InterPro"/>
</dbReference>
<dbReference type="Proteomes" id="UP000031575">
    <property type="component" value="Unassembled WGS sequence"/>
</dbReference>
<comment type="caution">
    <text evidence="5">The sequence shown here is derived from an EMBL/GenBank/DDBJ whole genome shotgun (WGS) entry which is preliminary data.</text>
</comment>
<dbReference type="SUPFAM" id="SSF47144">
    <property type="entry name" value="HSC20 (HSCB), C-terminal oligomerisation domain"/>
    <property type="match status" value="1"/>
</dbReference>
<dbReference type="VEuPathDB" id="FungiDB:SPBR_07586"/>
<dbReference type="PANTHER" id="PTHR14021">
    <property type="entry name" value="IRON-SULFUR CLUSTER CO-CHAPERONE PROTEIN HSCB"/>
    <property type="match status" value="1"/>
</dbReference>
<evidence type="ECO:0000256" key="3">
    <source>
        <dbReference type="SAM" id="MobiDB-lite"/>
    </source>
</evidence>
<dbReference type="InterPro" id="IPR036869">
    <property type="entry name" value="J_dom_sf"/>
</dbReference>
<dbReference type="RefSeq" id="XP_040617730.1">
    <property type="nucleotide sequence ID" value="XM_040765840.1"/>
</dbReference>
<feature type="region of interest" description="Disordered" evidence="3">
    <location>
        <begin position="232"/>
        <end position="253"/>
    </location>
</feature>
<protein>
    <submittedName>
        <fullName evidence="5">Co-chaperone Hsc20</fullName>
    </submittedName>
</protein>
<name>A0A0C2IS93_9PEZI</name>
<keyword evidence="2" id="KW-0143">Chaperone</keyword>
<feature type="compositionally biased region" description="Low complexity" evidence="3">
    <location>
        <begin position="85"/>
        <end position="103"/>
    </location>
</feature>
<dbReference type="GeneID" id="63680761"/>
<dbReference type="Gene3D" id="1.20.1280.20">
    <property type="entry name" value="HscB, C-terminal domain"/>
    <property type="match status" value="1"/>
</dbReference>
<dbReference type="Gene3D" id="1.10.287.110">
    <property type="entry name" value="DnaJ domain"/>
    <property type="match status" value="1"/>
</dbReference>
<gene>
    <name evidence="5" type="ORF">SPBR_07586</name>
</gene>
<dbReference type="GO" id="GO:0051259">
    <property type="term" value="P:protein complex oligomerization"/>
    <property type="evidence" value="ECO:0007669"/>
    <property type="project" value="InterPro"/>
</dbReference>
<dbReference type="Pfam" id="PF07743">
    <property type="entry name" value="HSCB_C"/>
    <property type="match status" value="1"/>
</dbReference>
<dbReference type="GO" id="GO:0044571">
    <property type="term" value="P:[2Fe-2S] cluster assembly"/>
    <property type="evidence" value="ECO:0007669"/>
    <property type="project" value="InterPro"/>
</dbReference>
<dbReference type="AlphaFoldDB" id="A0A0C2IS93"/>
<dbReference type="InterPro" id="IPR009073">
    <property type="entry name" value="HscB_oligo_C"/>
</dbReference>